<dbReference type="RefSeq" id="WP_084119860.1">
    <property type="nucleotide sequence ID" value="NZ_LT838813.1"/>
</dbReference>
<keyword evidence="2" id="KW-1133">Transmembrane helix</keyword>
<evidence type="ECO:0000256" key="1">
    <source>
        <dbReference type="ARBA" id="ARBA00022729"/>
    </source>
</evidence>
<organism evidence="4 5">
    <name type="scientific">Aquiflexum balticum DSM 16537</name>
    <dbReference type="NCBI Taxonomy" id="758820"/>
    <lineage>
        <taxon>Bacteria</taxon>
        <taxon>Pseudomonadati</taxon>
        <taxon>Bacteroidota</taxon>
        <taxon>Cytophagia</taxon>
        <taxon>Cytophagales</taxon>
        <taxon>Cyclobacteriaceae</taxon>
        <taxon>Aquiflexum</taxon>
    </lineage>
</organism>
<gene>
    <name evidence="4" type="ORF">SAMN00777080_1701</name>
</gene>
<evidence type="ECO:0000256" key="2">
    <source>
        <dbReference type="SAM" id="Phobius"/>
    </source>
</evidence>
<dbReference type="InterPro" id="IPR013517">
    <property type="entry name" value="FG-GAP"/>
</dbReference>
<dbReference type="PANTHER" id="PTHR16026">
    <property type="entry name" value="CARTILAGE ACIDIC PROTEIN 1"/>
    <property type="match status" value="1"/>
</dbReference>
<dbReference type="InterPro" id="IPR027039">
    <property type="entry name" value="Crtac1"/>
</dbReference>
<dbReference type="InterPro" id="IPR011519">
    <property type="entry name" value="UnbV_ASPIC"/>
</dbReference>
<dbReference type="AlphaFoldDB" id="A0A1W2H3A0"/>
<dbReference type="InterPro" id="IPR028994">
    <property type="entry name" value="Integrin_alpha_N"/>
</dbReference>
<feature type="transmembrane region" description="Helical" evidence="2">
    <location>
        <begin position="21"/>
        <end position="41"/>
    </location>
</feature>
<name>A0A1W2H3A0_9BACT</name>
<keyword evidence="2" id="KW-0812">Transmembrane</keyword>
<dbReference type="Pfam" id="PF13517">
    <property type="entry name" value="FG-GAP_3"/>
    <property type="match status" value="4"/>
</dbReference>
<dbReference type="OrthoDB" id="9816120at2"/>
<dbReference type="Pfam" id="PF07593">
    <property type="entry name" value="UnbV_ASPIC"/>
    <property type="match status" value="1"/>
</dbReference>
<dbReference type="PANTHER" id="PTHR16026:SF0">
    <property type="entry name" value="CARTILAGE ACIDIC PROTEIN 1"/>
    <property type="match status" value="1"/>
</dbReference>
<evidence type="ECO:0000313" key="5">
    <source>
        <dbReference type="Proteomes" id="UP000192333"/>
    </source>
</evidence>
<sequence length="1120" mass="125683">MKNFPTKAQRRKAELNEKPNYRFLEFVRIGLFSFLIFNLIYCSKPQEETLFTLLPSNQTGIDFRNDLTSTGEMNILEYLYFYNGGGVAVGDINNDGLVDIYFTSNQGENKLYLNKGDFQFEDITVAAKVTGDGGWSTGVTMADVNGDGFLDIYVSQVGDYKGISGKNKLYINNGDLTFSEKAEKYGIDFVGFSTHAVFFDYDQDGDLDLYLLNHSIKKPEVFSHADTKFTNQDEKGGDKLFKNLITEGDERMVEVTSEAGILSSSLGFGLGVGVADVNGDGWLDIYVSNDFTEDDYLYINQADGTFKESLKEFMENTSRYSMGNDIADINNDGLPDIFTTDMLPEDPVIWMKSLGEDKQEVYDIKQKLGYGDQYVRNHLQLNRGDGRFSEIGLLTETFATDWSWSPLIFDMDNDGKKDIHVTNGIVKRPNDLDFVQYSQEPTPGLTDKEKEKQQIEMLPTVKLSNFAFKNEGGLKFSNASKIWGLDQLSYSNGSAYEDLDNDGDLDLVVNNTDHEAFVYRNNSSELATNRFVQIDLRSDDKNIFGIGAQVWVFSEGETYFQTLSTSRGFQSGTSTTLTFGLGNSEKIDSVLISWNSKQIEVFQSPELDQRHLFEKGQGNEGRLPTQKIDSVLEIADILLDWKHEEKSIIDEFRREYLMPRRYGTEGPALAVGDLNGDGLDDIFLGGANGQPSALFFQDVNKGFNKVENPFFEQLKTAEDVVAVMEDFNQDGHLDLYVGSGGNEYGRGEIYNFDRVFLNDGKGNLIFSMNSLPPIGENTSTIAVHDVNGDGYPDIFVGASVVTGNYGAVPRSYLLLNDGRGKFQDVTQSYFGEEFRPGMIQNALWTDITGNGKKELLLSGEWMPVMVYSLNDRQQFEMLNISGLEQPGWYFAMSIIDVEGNGLQDFVLGNLGLNSKLKASQDQPVWLYHHDFDGNGQTDPLIFHYMDGKLVPFASRDDLIKQIPALKRKHDSYVSYSKVKSPKDLFDENQLDQASKYQVTESRSGVLKNLGNGNFKFEPFPIEAQFAPIKDFKSFKGKDGGQYLLGVGNFYGFRNDLGKNGSQPLTLLKWANGTWKNLPIGIPANDYWGEFRKVEVINIGDTPHLVAVRNNGKPVFLKINP</sequence>
<dbReference type="EMBL" id="LT838813">
    <property type="protein sequence ID" value="SMD43122.1"/>
    <property type="molecule type" value="Genomic_DNA"/>
</dbReference>
<keyword evidence="1" id="KW-0732">Signal</keyword>
<accession>A0A1W2H3A0</accession>
<reference evidence="5" key="1">
    <citation type="submission" date="2017-04" db="EMBL/GenBank/DDBJ databases">
        <authorList>
            <person name="Varghese N."/>
            <person name="Submissions S."/>
        </authorList>
    </citation>
    <scope>NUCLEOTIDE SEQUENCE [LARGE SCALE GENOMIC DNA]</scope>
    <source>
        <strain evidence="5">DSM 16537</strain>
    </source>
</reference>
<keyword evidence="2" id="KW-0472">Membrane</keyword>
<keyword evidence="5" id="KW-1185">Reference proteome</keyword>
<dbReference type="SUPFAM" id="SSF69318">
    <property type="entry name" value="Integrin alpha N-terminal domain"/>
    <property type="match status" value="2"/>
</dbReference>
<dbReference type="STRING" id="758820.SAMN00777080_1701"/>
<evidence type="ECO:0000259" key="3">
    <source>
        <dbReference type="Pfam" id="PF07593"/>
    </source>
</evidence>
<evidence type="ECO:0000313" key="4">
    <source>
        <dbReference type="EMBL" id="SMD43122.1"/>
    </source>
</evidence>
<protein>
    <submittedName>
        <fullName evidence="4">FG-GAP repeat-containing protein</fullName>
    </submittedName>
</protein>
<proteinExistence type="predicted"/>
<feature type="domain" description="ASPIC/UnbV" evidence="3">
    <location>
        <begin position="545"/>
        <end position="611"/>
    </location>
</feature>
<dbReference type="Gene3D" id="2.130.10.130">
    <property type="entry name" value="Integrin alpha, N-terminal"/>
    <property type="match status" value="4"/>
</dbReference>
<dbReference type="Proteomes" id="UP000192333">
    <property type="component" value="Chromosome I"/>
</dbReference>